<dbReference type="PROSITE" id="PS51831">
    <property type="entry name" value="HD"/>
    <property type="match status" value="1"/>
</dbReference>
<dbReference type="Gene3D" id="1.10.3210.10">
    <property type="entry name" value="Hypothetical protein af1432"/>
    <property type="match status" value="1"/>
</dbReference>
<dbReference type="InterPro" id="IPR006675">
    <property type="entry name" value="HDIG_dom"/>
</dbReference>
<dbReference type="EMBL" id="VSSQ01002056">
    <property type="protein sequence ID" value="MPM13025.1"/>
    <property type="molecule type" value="Genomic_DNA"/>
</dbReference>
<dbReference type="InterPro" id="IPR006674">
    <property type="entry name" value="HD_domain"/>
</dbReference>
<evidence type="ECO:0000313" key="2">
    <source>
        <dbReference type="EMBL" id="MPM13025.1"/>
    </source>
</evidence>
<evidence type="ECO:0000259" key="1">
    <source>
        <dbReference type="PROSITE" id="PS51831"/>
    </source>
</evidence>
<reference evidence="2" key="1">
    <citation type="submission" date="2019-08" db="EMBL/GenBank/DDBJ databases">
        <authorList>
            <person name="Kucharzyk K."/>
            <person name="Murdoch R.W."/>
            <person name="Higgins S."/>
            <person name="Loffler F."/>
        </authorList>
    </citation>
    <scope>NUCLEOTIDE SEQUENCE</scope>
</reference>
<comment type="caution">
    <text evidence="2">The sequence shown here is derived from an EMBL/GenBank/DDBJ whole genome shotgun (WGS) entry which is preliminary data.</text>
</comment>
<protein>
    <recommendedName>
        <fullName evidence="1">HD domain-containing protein</fullName>
    </recommendedName>
</protein>
<proteinExistence type="predicted"/>
<name>A0A644XA01_9ZZZZ</name>
<feature type="domain" description="HD" evidence="1">
    <location>
        <begin position="33"/>
        <end position="134"/>
    </location>
</feature>
<dbReference type="InterPro" id="IPR003607">
    <property type="entry name" value="HD/PDEase_dom"/>
</dbReference>
<organism evidence="2">
    <name type="scientific">bioreactor metagenome</name>
    <dbReference type="NCBI Taxonomy" id="1076179"/>
    <lineage>
        <taxon>unclassified sequences</taxon>
        <taxon>metagenomes</taxon>
        <taxon>ecological metagenomes</taxon>
    </lineage>
</organism>
<dbReference type="SUPFAM" id="SSF109604">
    <property type="entry name" value="HD-domain/PDEase-like"/>
    <property type="match status" value="1"/>
</dbReference>
<dbReference type="Pfam" id="PF01966">
    <property type="entry name" value="HD"/>
    <property type="match status" value="1"/>
</dbReference>
<dbReference type="SMART" id="SM00471">
    <property type="entry name" value="HDc"/>
    <property type="match status" value="1"/>
</dbReference>
<gene>
    <name evidence="2" type="ORF">SDC9_59380</name>
</gene>
<sequence length="157" mass="18556">MENVNKILNHPKYKRLLNELSQLEINREFCNHTIEHFLDVARIAYITVLEKGLGYNKEIIYSIALLHDIGRVMQYNEGIDHHKGSAIIASEILEDTNFSHKDKELIIKCIKEHRKESDDELSKIIYKSDKLSRNCFNCKSYNDCYWDENKKNKIIKI</sequence>
<dbReference type="CDD" id="cd00077">
    <property type="entry name" value="HDc"/>
    <property type="match status" value="1"/>
</dbReference>
<accession>A0A644XA01</accession>
<dbReference type="NCBIfam" id="TIGR00277">
    <property type="entry name" value="HDIG"/>
    <property type="match status" value="1"/>
</dbReference>
<dbReference type="AlphaFoldDB" id="A0A644XA01"/>